<sequence length="239" mass="26309">MLVTGIYLILSIDPFANPVWNALQTTHQGLALTAGRACKYPQDVAPFAAVAENTPEAFRELHSLLLPGETTHVVNEKPPEVAGLLSEGTFACLQMAFPLASALPETKPLEIAPLTCADAAAMVDLTSIAFPGFFRSRTCLMGSYYGVWENGKLIAMGGERMIMNPWREISGVCTHPEHRGKGYAPRIMTQLLQDHRDAGRTSCLHVVSTNRTAIELYRRMGFSVLREIQLHRVSRIDSD</sequence>
<dbReference type="SUPFAM" id="SSF55729">
    <property type="entry name" value="Acyl-CoA N-acyltransferases (Nat)"/>
    <property type="match status" value="1"/>
</dbReference>
<gene>
    <name evidence="4" type="ordered locus">AciX8_0567</name>
</gene>
<evidence type="ECO:0000313" key="5">
    <source>
        <dbReference type="Proteomes" id="UP000007113"/>
    </source>
</evidence>
<evidence type="ECO:0000313" key="4">
    <source>
        <dbReference type="EMBL" id="AEU34917.1"/>
    </source>
</evidence>
<dbReference type="InterPro" id="IPR016181">
    <property type="entry name" value="Acyl_CoA_acyltransferase"/>
</dbReference>
<dbReference type="GO" id="GO:0016747">
    <property type="term" value="F:acyltransferase activity, transferring groups other than amino-acyl groups"/>
    <property type="evidence" value="ECO:0007669"/>
    <property type="project" value="InterPro"/>
</dbReference>
<evidence type="ECO:0000259" key="3">
    <source>
        <dbReference type="PROSITE" id="PS51186"/>
    </source>
</evidence>
<dbReference type="Pfam" id="PF00583">
    <property type="entry name" value="Acetyltransf_1"/>
    <property type="match status" value="1"/>
</dbReference>
<name>G8NQ61_GRAMM</name>
<dbReference type="Gene3D" id="3.40.630.30">
    <property type="match status" value="1"/>
</dbReference>
<dbReference type="PANTHER" id="PTHR43420:SF3">
    <property type="entry name" value="N-ACETYLTRANSFERASE DOMAIN-CONTAINING PROTEIN"/>
    <property type="match status" value="1"/>
</dbReference>
<dbReference type="EMBL" id="CP003130">
    <property type="protein sequence ID" value="AEU34917.1"/>
    <property type="molecule type" value="Genomic_DNA"/>
</dbReference>
<dbReference type="PANTHER" id="PTHR43420">
    <property type="entry name" value="ACETYLTRANSFERASE"/>
    <property type="match status" value="1"/>
</dbReference>
<dbReference type="Proteomes" id="UP000007113">
    <property type="component" value="Chromosome"/>
</dbReference>
<accession>G8NQ61</accession>
<proteinExistence type="predicted"/>
<dbReference type="STRING" id="682795.AciX8_0567"/>
<keyword evidence="1" id="KW-0808">Transferase</keyword>
<dbReference type="eggNOG" id="COG3393">
    <property type="taxonomic scope" value="Bacteria"/>
</dbReference>
<dbReference type="CDD" id="cd04301">
    <property type="entry name" value="NAT_SF"/>
    <property type="match status" value="1"/>
</dbReference>
<dbReference type="HOGENOM" id="CLU_085660_0_0_0"/>
<dbReference type="InterPro" id="IPR000182">
    <property type="entry name" value="GNAT_dom"/>
</dbReference>
<evidence type="ECO:0000256" key="1">
    <source>
        <dbReference type="ARBA" id="ARBA00022679"/>
    </source>
</evidence>
<dbReference type="OrthoDB" id="5291446at2"/>
<dbReference type="AlphaFoldDB" id="G8NQ61"/>
<keyword evidence="2" id="KW-0012">Acyltransferase</keyword>
<keyword evidence="5" id="KW-1185">Reference proteome</keyword>
<feature type="domain" description="N-acetyltransferase" evidence="3">
    <location>
        <begin position="109"/>
        <end position="239"/>
    </location>
</feature>
<dbReference type="InterPro" id="IPR050680">
    <property type="entry name" value="YpeA/RimI_acetyltransf"/>
</dbReference>
<dbReference type="KEGG" id="gma:AciX8_0567"/>
<evidence type="ECO:0000256" key="2">
    <source>
        <dbReference type="ARBA" id="ARBA00023315"/>
    </source>
</evidence>
<protein>
    <submittedName>
        <fullName evidence="4">FR47 domain protein</fullName>
    </submittedName>
</protein>
<organism evidence="4 5">
    <name type="scientific">Granulicella mallensis (strain ATCC BAA-1857 / DSM 23137 / MP5ACTX8)</name>
    <dbReference type="NCBI Taxonomy" id="682795"/>
    <lineage>
        <taxon>Bacteria</taxon>
        <taxon>Pseudomonadati</taxon>
        <taxon>Acidobacteriota</taxon>
        <taxon>Terriglobia</taxon>
        <taxon>Terriglobales</taxon>
        <taxon>Acidobacteriaceae</taxon>
        <taxon>Granulicella</taxon>
    </lineage>
</organism>
<reference evidence="4 5" key="1">
    <citation type="submission" date="2011-11" db="EMBL/GenBank/DDBJ databases">
        <title>Complete sequence of Granulicella mallensis MP5ACTX8.</title>
        <authorList>
            <consortium name="US DOE Joint Genome Institute"/>
            <person name="Lucas S."/>
            <person name="Copeland A."/>
            <person name="Lapidus A."/>
            <person name="Cheng J.-F."/>
            <person name="Goodwin L."/>
            <person name="Pitluck S."/>
            <person name="Peters L."/>
            <person name="Lu M."/>
            <person name="Detter J.C."/>
            <person name="Han C."/>
            <person name="Tapia R."/>
            <person name="Land M."/>
            <person name="Hauser L."/>
            <person name="Kyrpides N."/>
            <person name="Ivanova N."/>
            <person name="Mikhailova N."/>
            <person name="Pagani I."/>
            <person name="Rawat S."/>
            <person name="Mannisto M."/>
            <person name="Haggblom M."/>
            <person name="Woyke T."/>
        </authorList>
    </citation>
    <scope>NUCLEOTIDE SEQUENCE [LARGE SCALE GENOMIC DNA]</scope>
    <source>
        <strain evidence="5">ATCC BAA-1857 / DSM 23137 / MP5ACTX8</strain>
    </source>
</reference>
<dbReference type="PROSITE" id="PS51186">
    <property type="entry name" value="GNAT"/>
    <property type="match status" value="1"/>
</dbReference>